<keyword evidence="4" id="KW-1185">Reference proteome</keyword>
<dbReference type="CDD" id="cd01650">
    <property type="entry name" value="RT_nLTR_like"/>
    <property type="match status" value="1"/>
</dbReference>
<dbReference type="AlphaFoldDB" id="A0A1R1PRF6"/>
<feature type="non-terminal residue" evidence="3">
    <location>
        <position position="186"/>
    </location>
</feature>
<dbReference type="Gene3D" id="3.30.70.270">
    <property type="match status" value="1"/>
</dbReference>
<evidence type="ECO:0000256" key="1">
    <source>
        <dbReference type="SAM" id="MobiDB-lite"/>
    </source>
</evidence>
<dbReference type="InterPro" id="IPR043502">
    <property type="entry name" value="DNA/RNA_pol_sf"/>
</dbReference>
<reference evidence="4" key="1">
    <citation type="submission" date="2017-01" db="EMBL/GenBank/DDBJ databases">
        <authorList>
            <person name="Wang Y."/>
            <person name="White M."/>
            <person name="Kvist S."/>
            <person name="Moncalvo J.-M."/>
        </authorList>
    </citation>
    <scope>NUCLEOTIDE SEQUENCE [LARGE SCALE GENOMIC DNA]</scope>
    <source>
        <strain evidence="4">COL-18-3</strain>
    </source>
</reference>
<feature type="compositionally biased region" description="Basic and acidic residues" evidence="1">
    <location>
        <begin position="159"/>
        <end position="168"/>
    </location>
</feature>
<dbReference type="InterPro" id="IPR000477">
    <property type="entry name" value="RT_dom"/>
</dbReference>
<organism evidence="3 4">
    <name type="scientific">Zancudomyces culisetae</name>
    <name type="common">Gut fungus</name>
    <name type="synonym">Smittium culisetae</name>
    <dbReference type="NCBI Taxonomy" id="1213189"/>
    <lineage>
        <taxon>Eukaryota</taxon>
        <taxon>Fungi</taxon>
        <taxon>Fungi incertae sedis</taxon>
        <taxon>Zoopagomycota</taxon>
        <taxon>Kickxellomycotina</taxon>
        <taxon>Harpellomycetes</taxon>
        <taxon>Harpellales</taxon>
        <taxon>Legeriomycetaceae</taxon>
        <taxon>Zancudomyces</taxon>
    </lineage>
</organism>
<sequence length="186" mass="21200">MNKINGKLQEVIKELYANTRIKVRVGNELSEAMNFERGVRQGCPASPMLFDIFINDIFEGMEGIEVPGIQEKIPGLLFADDTVLLSDTPEQMQEALDRMQQWCQRWDMKVNASKSAIMTVEVGNITVEDININTENTSPEYFLGSAKVPEVDEYKYLGEERKSTKSNHEQLVSTQRQKYTAVDEKD</sequence>
<evidence type="ECO:0000313" key="3">
    <source>
        <dbReference type="EMBL" id="OMH83566.1"/>
    </source>
</evidence>
<dbReference type="InterPro" id="IPR043128">
    <property type="entry name" value="Rev_trsase/Diguanyl_cyclase"/>
</dbReference>
<dbReference type="Proteomes" id="UP000188320">
    <property type="component" value="Unassembled WGS sequence"/>
</dbReference>
<evidence type="ECO:0000313" key="4">
    <source>
        <dbReference type="Proteomes" id="UP000188320"/>
    </source>
</evidence>
<dbReference type="PANTHER" id="PTHR47027">
    <property type="entry name" value="REVERSE TRANSCRIPTASE DOMAIN-CONTAINING PROTEIN"/>
    <property type="match status" value="1"/>
</dbReference>
<comment type="caution">
    <text evidence="3">The sequence shown here is derived from an EMBL/GenBank/DDBJ whole genome shotgun (WGS) entry which is preliminary data.</text>
</comment>
<proteinExistence type="predicted"/>
<name>A0A1R1PRF6_ZANCU</name>
<protein>
    <submittedName>
        <fullName evidence="3">Retrovirus-related Pol polyprotein from type-1 retrotransposable element R2</fullName>
    </submittedName>
</protein>
<accession>A0A1R1PRF6</accession>
<evidence type="ECO:0000259" key="2">
    <source>
        <dbReference type="PROSITE" id="PS50878"/>
    </source>
</evidence>
<dbReference type="PANTHER" id="PTHR47027:SF20">
    <property type="entry name" value="REVERSE TRANSCRIPTASE-LIKE PROTEIN WITH RNA-DIRECTED DNA POLYMERASE DOMAIN"/>
    <property type="match status" value="1"/>
</dbReference>
<dbReference type="Pfam" id="PF00078">
    <property type="entry name" value="RVT_1"/>
    <property type="match status" value="1"/>
</dbReference>
<dbReference type="SUPFAM" id="SSF56672">
    <property type="entry name" value="DNA/RNA polymerases"/>
    <property type="match status" value="1"/>
</dbReference>
<feature type="domain" description="Reverse transcriptase" evidence="2">
    <location>
        <begin position="1"/>
        <end position="147"/>
    </location>
</feature>
<dbReference type="OrthoDB" id="5534248at2759"/>
<feature type="region of interest" description="Disordered" evidence="1">
    <location>
        <begin position="159"/>
        <end position="186"/>
    </location>
</feature>
<feature type="compositionally biased region" description="Polar residues" evidence="1">
    <location>
        <begin position="169"/>
        <end position="178"/>
    </location>
</feature>
<gene>
    <name evidence="3" type="ORF">AX774_g2923</name>
</gene>
<dbReference type="EMBL" id="LSSK01000364">
    <property type="protein sequence ID" value="OMH83566.1"/>
    <property type="molecule type" value="Genomic_DNA"/>
</dbReference>
<dbReference type="PROSITE" id="PS50878">
    <property type="entry name" value="RT_POL"/>
    <property type="match status" value="1"/>
</dbReference>